<dbReference type="AlphaFoldDB" id="A0A841ZUX3"/>
<name>A0A841ZUX3_9LIST</name>
<reference evidence="1 2" key="1">
    <citation type="submission" date="2020-03" db="EMBL/GenBank/DDBJ databases">
        <title>Soil Listeria distribution.</title>
        <authorList>
            <person name="Liao J."/>
            <person name="Wiedmann M."/>
        </authorList>
    </citation>
    <scope>NUCLEOTIDE SEQUENCE [LARGE SCALE GENOMIC DNA]</scope>
    <source>
        <strain evidence="1 2">FSL L7-1427</strain>
    </source>
</reference>
<gene>
    <name evidence="1" type="ORF">HB907_02065</name>
</gene>
<dbReference type="EMBL" id="JAARRU010000001">
    <property type="protein sequence ID" value="MBC1564170.1"/>
    <property type="molecule type" value="Genomic_DNA"/>
</dbReference>
<comment type="caution">
    <text evidence="1">The sequence shown here is derived from an EMBL/GenBank/DDBJ whole genome shotgun (WGS) entry which is preliminary data.</text>
</comment>
<evidence type="ECO:0000313" key="2">
    <source>
        <dbReference type="Proteomes" id="UP000586951"/>
    </source>
</evidence>
<dbReference type="Proteomes" id="UP000586951">
    <property type="component" value="Unassembled WGS sequence"/>
</dbReference>
<accession>A0A841ZUX3</accession>
<protein>
    <submittedName>
        <fullName evidence="1">Uncharacterized protein</fullName>
    </submittedName>
</protein>
<evidence type="ECO:0000313" key="1">
    <source>
        <dbReference type="EMBL" id="MBC1564170.1"/>
    </source>
</evidence>
<proteinExistence type="predicted"/>
<dbReference type="RefSeq" id="WP_185416301.1">
    <property type="nucleotide sequence ID" value="NZ_JAARRU010000001.1"/>
</dbReference>
<organism evidence="1 2">
    <name type="scientific">Listeria booriae</name>
    <dbReference type="NCBI Taxonomy" id="1552123"/>
    <lineage>
        <taxon>Bacteria</taxon>
        <taxon>Bacillati</taxon>
        <taxon>Bacillota</taxon>
        <taxon>Bacilli</taxon>
        <taxon>Bacillales</taxon>
        <taxon>Listeriaceae</taxon>
        <taxon>Listeria</taxon>
    </lineage>
</organism>
<sequence>MNKIVWSLKDIENLTVEGLKTYPRESREVLYNKLDTLINGTITRDNKLHSQIDQRWHMTEEQVERDAIHRRELRAELIRLNQEEK</sequence>